<evidence type="ECO:0000256" key="1">
    <source>
        <dbReference type="ARBA" id="ARBA00022679"/>
    </source>
</evidence>
<keyword evidence="3 6" id="KW-0418">Kinase</keyword>
<dbReference type="GO" id="GO:0030975">
    <property type="term" value="F:thiamine binding"/>
    <property type="evidence" value="ECO:0007669"/>
    <property type="project" value="InterPro"/>
</dbReference>
<dbReference type="AlphaFoldDB" id="A0A485LX38"/>
<dbReference type="SUPFAM" id="SSF63999">
    <property type="entry name" value="Thiamin pyrophosphokinase, catalytic domain"/>
    <property type="match status" value="1"/>
</dbReference>
<dbReference type="SUPFAM" id="SSF63862">
    <property type="entry name" value="Thiamin pyrophosphokinase, substrate-binding domain"/>
    <property type="match status" value="1"/>
</dbReference>
<dbReference type="InterPro" id="IPR053149">
    <property type="entry name" value="TPK"/>
</dbReference>
<feature type="domain" description="Thiamin pyrophosphokinase thiamin-binding" evidence="5">
    <location>
        <begin position="147"/>
        <end position="206"/>
    </location>
</feature>
<protein>
    <submittedName>
        <fullName evidence="6">Thiamine pyrophosphokinase</fullName>
    </submittedName>
</protein>
<dbReference type="CDD" id="cd07995">
    <property type="entry name" value="TPK"/>
    <property type="match status" value="1"/>
</dbReference>
<evidence type="ECO:0000256" key="3">
    <source>
        <dbReference type="ARBA" id="ARBA00022777"/>
    </source>
</evidence>
<evidence type="ECO:0000256" key="2">
    <source>
        <dbReference type="ARBA" id="ARBA00022741"/>
    </source>
</evidence>
<dbReference type="InterPro" id="IPR036371">
    <property type="entry name" value="TPK_B1-bd_sf"/>
</dbReference>
<dbReference type="GO" id="GO:0009229">
    <property type="term" value="P:thiamine diphosphate biosynthetic process"/>
    <property type="evidence" value="ECO:0007669"/>
    <property type="project" value="InterPro"/>
</dbReference>
<keyword evidence="4" id="KW-0067">ATP-binding</keyword>
<dbReference type="Pfam" id="PF04265">
    <property type="entry name" value="TPK_B1_binding"/>
    <property type="match status" value="1"/>
</dbReference>
<dbReference type="Pfam" id="PF04263">
    <property type="entry name" value="TPK_catalytic"/>
    <property type="match status" value="1"/>
</dbReference>
<keyword evidence="1" id="KW-0808">Transferase</keyword>
<dbReference type="GO" id="GO:0006772">
    <property type="term" value="P:thiamine metabolic process"/>
    <property type="evidence" value="ECO:0007669"/>
    <property type="project" value="InterPro"/>
</dbReference>
<dbReference type="GO" id="GO:0004788">
    <property type="term" value="F:thiamine diphosphokinase activity"/>
    <property type="evidence" value="ECO:0007669"/>
    <property type="project" value="InterPro"/>
</dbReference>
<dbReference type="InterPro" id="IPR007373">
    <property type="entry name" value="Thiamin_PyroPKinase_B1-bd"/>
</dbReference>
<gene>
    <name evidence="6" type="primary">THI</name>
    <name evidence="6" type="ORF">SCFA_1820002</name>
</gene>
<organism evidence="6">
    <name type="scientific">anaerobic digester metagenome</name>
    <dbReference type="NCBI Taxonomy" id="1263854"/>
    <lineage>
        <taxon>unclassified sequences</taxon>
        <taxon>metagenomes</taxon>
        <taxon>ecological metagenomes</taxon>
    </lineage>
</organism>
<dbReference type="EMBL" id="CAADRN010000093">
    <property type="protein sequence ID" value="VFU12661.1"/>
    <property type="molecule type" value="Genomic_DNA"/>
</dbReference>
<sequence length="215" mass="23406">MKFLIMTNGAYDDLNWYRKQRTDCFDRIICVDGGAGRARALSLTPHWIVGDLDSICEEDRRYMEIAGVPFKTFPCEKNHTDTQLALGLAAGEGAKKVVVWGGTGSRLDHTISNICSAAALLTRGIDVLFDSPGVTVYLVKDQLVLPGSVGDTVSLIVLGDRAAGVNLHGFQYPLRDAVLESRWQWAVSNVITEPGPVVKVASGNLAVFHYKTPIT</sequence>
<evidence type="ECO:0000259" key="5">
    <source>
        <dbReference type="SMART" id="SM00983"/>
    </source>
</evidence>
<reference evidence="6" key="1">
    <citation type="submission" date="2019-03" db="EMBL/GenBank/DDBJ databases">
        <authorList>
            <person name="Hao L."/>
        </authorList>
    </citation>
    <scope>NUCLEOTIDE SEQUENCE</scope>
</reference>
<keyword evidence="2" id="KW-0547">Nucleotide-binding</keyword>
<evidence type="ECO:0000256" key="4">
    <source>
        <dbReference type="ARBA" id="ARBA00022840"/>
    </source>
</evidence>
<dbReference type="InterPro" id="IPR007371">
    <property type="entry name" value="TPK_catalytic"/>
</dbReference>
<dbReference type="GO" id="GO:0005524">
    <property type="term" value="F:ATP binding"/>
    <property type="evidence" value="ECO:0007669"/>
    <property type="project" value="UniProtKB-KW"/>
</dbReference>
<accession>A0A485LX38</accession>
<dbReference type="InterPro" id="IPR006282">
    <property type="entry name" value="Thi_PPkinase"/>
</dbReference>
<dbReference type="NCBIfam" id="TIGR01378">
    <property type="entry name" value="thi_PPkinase"/>
    <property type="match status" value="1"/>
</dbReference>
<proteinExistence type="predicted"/>
<name>A0A485LX38_9ZZZZ</name>
<evidence type="ECO:0000313" key="6">
    <source>
        <dbReference type="EMBL" id="VFU12661.1"/>
    </source>
</evidence>
<dbReference type="InterPro" id="IPR036759">
    <property type="entry name" value="TPK_catalytic_sf"/>
</dbReference>
<dbReference type="SMART" id="SM00983">
    <property type="entry name" value="TPK_B1_binding"/>
    <property type="match status" value="1"/>
</dbReference>
<dbReference type="GO" id="GO:0016301">
    <property type="term" value="F:kinase activity"/>
    <property type="evidence" value="ECO:0007669"/>
    <property type="project" value="UniProtKB-KW"/>
</dbReference>
<dbReference type="PANTHER" id="PTHR41299:SF1">
    <property type="entry name" value="THIAMINE PYROPHOSPHOKINASE"/>
    <property type="match status" value="1"/>
</dbReference>
<dbReference type="PANTHER" id="PTHR41299">
    <property type="entry name" value="THIAMINE PYROPHOSPHOKINASE"/>
    <property type="match status" value="1"/>
</dbReference>
<dbReference type="Gene3D" id="3.40.50.10240">
    <property type="entry name" value="Thiamin pyrophosphokinase, catalytic domain"/>
    <property type="match status" value="1"/>
</dbReference>